<accession>A0ABX7P9S6</accession>
<feature type="transmembrane region" description="Helical" evidence="6">
    <location>
        <begin position="173"/>
        <end position="195"/>
    </location>
</feature>
<dbReference type="InterPro" id="IPR051311">
    <property type="entry name" value="DedA_domain"/>
</dbReference>
<dbReference type="Proteomes" id="UP000662747">
    <property type="component" value="Chromosome"/>
</dbReference>
<evidence type="ECO:0000256" key="2">
    <source>
        <dbReference type="ARBA" id="ARBA00022475"/>
    </source>
</evidence>
<dbReference type="PANTHER" id="PTHR42709">
    <property type="entry name" value="ALKALINE PHOSPHATASE LIKE PROTEIN"/>
    <property type="match status" value="1"/>
</dbReference>
<dbReference type="PANTHER" id="PTHR42709:SF6">
    <property type="entry name" value="UNDECAPRENYL PHOSPHATE TRANSPORTER A"/>
    <property type="match status" value="1"/>
</dbReference>
<name>A0ABX7P9S6_9BACT</name>
<feature type="transmembrane region" description="Helical" evidence="6">
    <location>
        <begin position="20"/>
        <end position="40"/>
    </location>
</feature>
<keyword evidence="4 6" id="KW-1133">Transmembrane helix</keyword>
<evidence type="ECO:0000256" key="1">
    <source>
        <dbReference type="ARBA" id="ARBA00004651"/>
    </source>
</evidence>
<sequence>MLEPTGELTPPSPERTRAIAGWVAFCVLLLALVLVPFALFGADVDAVAQRFLAARPPAWQVSLVLGGLLAGDIVLPVPSSLVSTAAGGLLGFWGGLATNWLGMMACCALGYGLGARAGTSALRRMAGEAEVARLARAYERLGPWFLLVFRAVPVLAEASVVFAGTSRMSRRSFFTVCALSNLGVSATYAALGATAAELESFLVLFAGMVLVPGLALAWVRRKSRAPTASR</sequence>
<evidence type="ECO:0000259" key="7">
    <source>
        <dbReference type="Pfam" id="PF09335"/>
    </source>
</evidence>
<gene>
    <name evidence="8" type="ORF">JY651_20840</name>
</gene>
<feature type="transmembrane region" description="Helical" evidence="6">
    <location>
        <begin position="61"/>
        <end position="78"/>
    </location>
</feature>
<comment type="subcellular location">
    <subcellularLocation>
        <location evidence="1">Cell membrane</location>
        <topology evidence="1">Multi-pass membrane protein</topology>
    </subcellularLocation>
</comment>
<dbReference type="InterPro" id="IPR032816">
    <property type="entry name" value="VTT_dom"/>
</dbReference>
<evidence type="ECO:0000256" key="4">
    <source>
        <dbReference type="ARBA" id="ARBA00022989"/>
    </source>
</evidence>
<keyword evidence="3 6" id="KW-0812">Transmembrane</keyword>
<dbReference type="EMBL" id="CP071090">
    <property type="protein sequence ID" value="QSQ27209.1"/>
    <property type="molecule type" value="Genomic_DNA"/>
</dbReference>
<protein>
    <submittedName>
        <fullName evidence="8">VTT domain-containing protein</fullName>
    </submittedName>
</protein>
<evidence type="ECO:0000256" key="5">
    <source>
        <dbReference type="ARBA" id="ARBA00023136"/>
    </source>
</evidence>
<proteinExistence type="predicted"/>
<dbReference type="Pfam" id="PF09335">
    <property type="entry name" value="VTT_dom"/>
    <property type="match status" value="1"/>
</dbReference>
<keyword evidence="5 6" id="KW-0472">Membrane</keyword>
<evidence type="ECO:0000313" key="8">
    <source>
        <dbReference type="EMBL" id="QSQ27209.1"/>
    </source>
</evidence>
<keyword evidence="2" id="KW-1003">Cell membrane</keyword>
<evidence type="ECO:0000313" key="9">
    <source>
        <dbReference type="Proteomes" id="UP000662747"/>
    </source>
</evidence>
<feature type="transmembrane region" description="Helical" evidence="6">
    <location>
        <begin position="90"/>
        <end position="114"/>
    </location>
</feature>
<feature type="transmembrane region" description="Helical" evidence="6">
    <location>
        <begin position="201"/>
        <end position="219"/>
    </location>
</feature>
<feature type="domain" description="VTT" evidence="7">
    <location>
        <begin position="77"/>
        <end position="193"/>
    </location>
</feature>
<reference evidence="8 9" key="1">
    <citation type="submission" date="2021-02" db="EMBL/GenBank/DDBJ databases">
        <title>De Novo genome assembly of isolated myxobacteria.</title>
        <authorList>
            <person name="Stevens D.C."/>
        </authorList>
    </citation>
    <scope>NUCLEOTIDE SEQUENCE [LARGE SCALE GENOMIC DNA]</scope>
    <source>
        <strain evidence="9">SCPEA02</strain>
    </source>
</reference>
<evidence type="ECO:0000256" key="6">
    <source>
        <dbReference type="SAM" id="Phobius"/>
    </source>
</evidence>
<keyword evidence="9" id="KW-1185">Reference proteome</keyword>
<organism evidence="8 9">
    <name type="scientific">Pyxidicoccus parkwayensis</name>
    <dbReference type="NCBI Taxonomy" id="2813578"/>
    <lineage>
        <taxon>Bacteria</taxon>
        <taxon>Pseudomonadati</taxon>
        <taxon>Myxococcota</taxon>
        <taxon>Myxococcia</taxon>
        <taxon>Myxococcales</taxon>
        <taxon>Cystobacterineae</taxon>
        <taxon>Myxococcaceae</taxon>
        <taxon>Pyxidicoccus</taxon>
    </lineage>
</organism>
<evidence type="ECO:0000256" key="3">
    <source>
        <dbReference type="ARBA" id="ARBA00022692"/>
    </source>
</evidence>